<dbReference type="FunFam" id="3.40.50.300:FF:000016">
    <property type="entry name" value="Oligopeptide ABC transporter ATP-binding component"/>
    <property type="match status" value="1"/>
</dbReference>
<dbReference type="CDD" id="cd03257">
    <property type="entry name" value="ABC_NikE_OppD_transporters"/>
    <property type="match status" value="1"/>
</dbReference>
<feature type="domain" description="ABC transporter" evidence="9">
    <location>
        <begin position="29"/>
        <end position="283"/>
    </location>
</feature>
<comment type="subcellular location">
    <subcellularLocation>
        <location evidence="1">Cell membrane</location>
        <topology evidence="1">Peripheral membrane protein</topology>
    </subcellularLocation>
</comment>
<dbReference type="InterPro" id="IPR027417">
    <property type="entry name" value="P-loop_NTPase"/>
</dbReference>
<evidence type="ECO:0000256" key="3">
    <source>
        <dbReference type="ARBA" id="ARBA00022448"/>
    </source>
</evidence>
<keyword evidence="6 10" id="KW-0067">ATP-binding</keyword>
<evidence type="ECO:0000256" key="4">
    <source>
        <dbReference type="ARBA" id="ARBA00022475"/>
    </source>
</evidence>
<gene>
    <name evidence="10" type="ORF">SAMN05216267_10416</name>
</gene>
<dbReference type="PANTHER" id="PTHR43297:SF2">
    <property type="entry name" value="DIPEPTIDE TRANSPORT ATP-BINDING PROTEIN DPPD"/>
    <property type="match status" value="1"/>
</dbReference>
<dbReference type="InterPro" id="IPR003439">
    <property type="entry name" value="ABC_transporter-like_ATP-bd"/>
</dbReference>
<dbReference type="AlphaFoldDB" id="A0A1H8SD36"/>
<evidence type="ECO:0000256" key="5">
    <source>
        <dbReference type="ARBA" id="ARBA00022741"/>
    </source>
</evidence>
<name>A0A1H8SD36_9ACTN</name>
<dbReference type="GO" id="GO:0005886">
    <property type="term" value="C:plasma membrane"/>
    <property type="evidence" value="ECO:0007669"/>
    <property type="project" value="UniProtKB-SubCell"/>
</dbReference>
<dbReference type="InterPro" id="IPR013563">
    <property type="entry name" value="Oligopep_ABC_C"/>
</dbReference>
<sequence length="352" mass="37271">MTTTTGNAPTGRRHPLSRFAGYDPDAPPLEVTDLRVVFADASGRPGAGGVVVDGVSYRTAPGRTLAVVGESGCGKSLTARAVMGILPRGARVTGGTVRLHGIDLLGLDQRALAQIRGRHLSMVFQDALSALNPVLPVGHQIAEVFRAHGDMNRRQAQRAAVGMLDRVHIPEAARRAGHYPHQFSGGMRQRVMIAMALALNPEVVIADEPTTALDVTVQAQIMELLADLQAEHAVSLVLISHDMGIVANAADSVAVMYAGRVAEQAPAEDLYRRPAHPYTRALLDSIPRRGSRGRALTVLQGSPPDPAESTDGCTFRPRCPLASDACATAPSPQAVAPRRTSACHNWKEVVGA</sequence>
<evidence type="ECO:0000256" key="7">
    <source>
        <dbReference type="ARBA" id="ARBA00023136"/>
    </source>
</evidence>
<dbReference type="GO" id="GO:0016887">
    <property type="term" value="F:ATP hydrolysis activity"/>
    <property type="evidence" value="ECO:0007669"/>
    <property type="project" value="InterPro"/>
</dbReference>
<dbReference type="RefSeq" id="WP_079138458.1">
    <property type="nucleotide sequence ID" value="NZ_FODD01000041.1"/>
</dbReference>
<proteinExistence type="inferred from homology"/>
<dbReference type="SMART" id="SM00382">
    <property type="entry name" value="AAA"/>
    <property type="match status" value="1"/>
</dbReference>
<dbReference type="OrthoDB" id="3327300at2"/>
<dbReference type="EMBL" id="FODD01000041">
    <property type="protein sequence ID" value="SEO76416.1"/>
    <property type="molecule type" value="Genomic_DNA"/>
</dbReference>
<organism evidence="10 11">
    <name type="scientific">Actinacidiphila rubida</name>
    <dbReference type="NCBI Taxonomy" id="310780"/>
    <lineage>
        <taxon>Bacteria</taxon>
        <taxon>Bacillati</taxon>
        <taxon>Actinomycetota</taxon>
        <taxon>Actinomycetes</taxon>
        <taxon>Kitasatosporales</taxon>
        <taxon>Streptomycetaceae</taxon>
        <taxon>Actinacidiphila</taxon>
    </lineage>
</organism>
<evidence type="ECO:0000256" key="6">
    <source>
        <dbReference type="ARBA" id="ARBA00022840"/>
    </source>
</evidence>
<evidence type="ECO:0000313" key="10">
    <source>
        <dbReference type="EMBL" id="SEO76416.1"/>
    </source>
</evidence>
<evidence type="ECO:0000259" key="9">
    <source>
        <dbReference type="PROSITE" id="PS50893"/>
    </source>
</evidence>
<dbReference type="Pfam" id="PF00005">
    <property type="entry name" value="ABC_tran"/>
    <property type="match status" value="1"/>
</dbReference>
<dbReference type="STRING" id="310780.SAMN05216267_10416"/>
<keyword evidence="5" id="KW-0547">Nucleotide-binding</keyword>
<evidence type="ECO:0000256" key="8">
    <source>
        <dbReference type="SAM" id="MobiDB-lite"/>
    </source>
</evidence>
<protein>
    <submittedName>
        <fullName evidence="10">Peptide/nickel transport system ATP-binding protein/oligopeptide transport system ATP-binding protein</fullName>
    </submittedName>
</protein>
<reference evidence="10 11" key="1">
    <citation type="submission" date="2016-10" db="EMBL/GenBank/DDBJ databases">
        <authorList>
            <person name="de Groot N.N."/>
        </authorList>
    </citation>
    <scope>NUCLEOTIDE SEQUENCE [LARGE SCALE GENOMIC DNA]</scope>
    <source>
        <strain evidence="10 11">CGMCC 4.2026</strain>
    </source>
</reference>
<comment type="similarity">
    <text evidence="2">Belongs to the ABC transporter superfamily.</text>
</comment>
<dbReference type="InterPro" id="IPR017871">
    <property type="entry name" value="ABC_transporter-like_CS"/>
</dbReference>
<dbReference type="PROSITE" id="PS50893">
    <property type="entry name" value="ABC_TRANSPORTER_2"/>
    <property type="match status" value="1"/>
</dbReference>
<dbReference type="PROSITE" id="PS00211">
    <property type="entry name" value="ABC_TRANSPORTER_1"/>
    <property type="match status" value="1"/>
</dbReference>
<dbReference type="InterPro" id="IPR003593">
    <property type="entry name" value="AAA+_ATPase"/>
</dbReference>
<dbReference type="SUPFAM" id="SSF52540">
    <property type="entry name" value="P-loop containing nucleoside triphosphate hydrolases"/>
    <property type="match status" value="1"/>
</dbReference>
<accession>A0A1H8SD36</accession>
<dbReference type="InterPro" id="IPR050388">
    <property type="entry name" value="ABC_Ni/Peptide_Import"/>
</dbReference>
<feature type="region of interest" description="Disordered" evidence="8">
    <location>
        <begin position="1"/>
        <end position="24"/>
    </location>
</feature>
<dbReference type="Gene3D" id="3.40.50.300">
    <property type="entry name" value="P-loop containing nucleotide triphosphate hydrolases"/>
    <property type="match status" value="1"/>
</dbReference>
<dbReference type="PANTHER" id="PTHR43297">
    <property type="entry name" value="OLIGOPEPTIDE TRANSPORT ATP-BINDING PROTEIN APPD"/>
    <property type="match status" value="1"/>
</dbReference>
<dbReference type="Pfam" id="PF08352">
    <property type="entry name" value="oligo_HPY"/>
    <property type="match status" value="1"/>
</dbReference>
<dbReference type="GO" id="GO:0015833">
    <property type="term" value="P:peptide transport"/>
    <property type="evidence" value="ECO:0007669"/>
    <property type="project" value="InterPro"/>
</dbReference>
<keyword evidence="11" id="KW-1185">Reference proteome</keyword>
<dbReference type="Proteomes" id="UP000181951">
    <property type="component" value="Unassembled WGS sequence"/>
</dbReference>
<keyword evidence="4" id="KW-1003">Cell membrane</keyword>
<dbReference type="GO" id="GO:0005524">
    <property type="term" value="F:ATP binding"/>
    <property type="evidence" value="ECO:0007669"/>
    <property type="project" value="UniProtKB-KW"/>
</dbReference>
<keyword evidence="7" id="KW-0472">Membrane</keyword>
<dbReference type="NCBIfam" id="TIGR01727">
    <property type="entry name" value="oligo_HPY"/>
    <property type="match status" value="1"/>
</dbReference>
<keyword evidence="3" id="KW-0813">Transport</keyword>
<evidence type="ECO:0000313" key="11">
    <source>
        <dbReference type="Proteomes" id="UP000181951"/>
    </source>
</evidence>
<evidence type="ECO:0000256" key="2">
    <source>
        <dbReference type="ARBA" id="ARBA00005417"/>
    </source>
</evidence>
<evidence type="ECO:0000256" key="1">
    <source>
        <dbReference type="ARBA" id="ARBA00004202"/>
    </source>
</evidence>